<protein>
    <recommendedName>
        <fullName evidence="4">Peptidase S1 domain-containing protein</fullName>
    </recommendedName>
</protein>
<feature type="signal peptide" evidence="3">
    <location>
        <begin position="1"/>
        <end position="19"/>
    </location>
</feature>
<dbReference type="Proteomes" id="UP001642540">
    <property type="component" value="Unassembled WGS sequence"/>
</dbReference>
<reference evidence="5 6" key="1">
    <citation type="submission" date="2024-08" db="EMBL/GenBank/DDBJ databases">
        <authorList>
            <person name="Cucini C."/>
            <person name="Frati F."/>
        </authorList>
    </citation>
    <scope>NUCLEOTIDE SEQUENCE [LARGE SCALE GENOMIC DNA]</scope>
</reference>
<dbReference type="CDD" id="cd00190">
    <property type="entry name" value="Tryp_SPc"/>
    <property type="match status" value="1"/>
</dbReference>
<feature type="domain" description="Peptidase S1" evidence="4">
    <location>
        <begin position="81"/>
        <end position="322"/>
    </location>
</feature>
<keyword evidence="1" id="KW-1015">Disulfide bond</keyword>
<dbReference type="PROSITE" id="PS50240">
    <property type="entry name" value="TRYPSIN_DOM"/>
    <property type="match status" value="1"/>
</dbReference>
<dbReference type="Gene3D" id="2.40.10.10">
    <property type="entry name" value="Trypsin-like serine proteases"/>
    <property type="match status" value="1"/>
</dbReference>
<dbReference type="InterPro" id="IPR043504">
    <property type="entry name" value="Peptidase_S1_PA_chymotrypsin"/>
</dbReference>
<dbReference type="SMART" id="SM00020">
    <property type="entry name" value="Tryp_SPc"/>
    <property type="match status" value="1"/>
</dbReference>
<keyword evidence="3" id="KW-0732">Signal</keyword>
<evidence type="ECO:0000259" key="4">
    <source>
        <dbReference type="PROSITE" id="PS50240"/>
    </source>
</evidence>
<evidence type="ECO:0000256" key="2">
    <source>
        <dbReference type="ARBA" id="ARBA00024195"/>
    </source>
</evidence>
<gene>
    <name evidence="5" type="ORF">ODALV1_LOCUS26418</name>
</gene>
<organism evidence="5 6">
    <name type="scientific">Orchesella dallaii</name>
    <dbReference type="NCBI Taxonomy" id="48710"/>
    <lineage>
        <taxon>Eukaryota</taxon>
        <taxon>Metazoa</taxon>
        <taxon>Ecdysozoa</taxon>
        <taxon>Arthropoda</taxon>
        <taxon>Hexapoda</taxon>
        <taxon>Collembola</taxon>
        <taxon>Entomobryomorpha</taxon>
        <taxon>Entomobryoidea</taxon>
        <taxon>Orchesellidae</taxon>
        <taxon>Orchesellinae</taxon>
        <taxon>Orchesella</taxon>
    </lineage>
</organism>
<dbReference type="InterPro" id="IPR009003">
    <property type="entry name" value="Peptidase_S1_PA"/>
</dbReference>
<accession>A0ABP1RUU1</accession>
<dbReference type="EMBL" id="CAXLJM020000111">
    <property type="protein sequence ID" value="CAL8136384.1"/>
    <property type="molecule type" value="Genomic_DNA"/>
</dbReference>
<dbReference type="InterPro" id="IPR001254">
    <property type="entry name" value="Trypsin_dom"/>
</dbReference>
<evidence type="ECO:0000256" key="1">
    <source>
        <dbReference type="ARBA" id="ARBA00023157"/>
    </source>
</evidence>
<dbReference type="InterPro" id="IPR051487">
    <property type="entry name" value="Ser/Thr_Proteases_Immune/Dev"/>
</dbReference>
<sequence length="327" mass="36710">MTSLHLTVLVLFLASSADCSPYRGHALQSVRFRNQYRPTYQFPHDELANYYENGLPEDIVDEALNSVSERLTLEDQLSGRVRGGRNAREGELPYQLRIVVSTPATVDGKRYCGGILSHLYGYQFAITAAHCLWNSTSTFIVAGDRKISGLAYEQYRDVTTWRIHEQFVGDDVSCADHDVALMFYATPFNLDYYVSPITLAKRRFLPKTVLISGWGNTISRYIGTKTSDILQVANITTTDDNYCQRFSRSLCTLTKSFCTVQRGLGDCRGDSGGAAVAKDPTDGKWYAIGIFTNILGDCGDDFHPTAFARVSDYKKWMKFKVVEHFNG</sequence>
<proteinExistence type="inferred from homology"/>
<keyword evidence="6" id="KW-1185">Reference proteome</keyword>
<dbReference type="PANTHER" id="PTHR24256">
    <property type="entry name" value="TRYPTASE-RELATED"/>
    <property type="match status" value="1"/>
</dbReference>
<comment type="caution">
    <text evidence="5">The sequence shown here is derived from an EMBL/GenBank/DDBJ whole genome shotgun (WGS) entry which is preliminary data.</text>
</comment>
<dbReference type="Pfam" id="PF00089">
    <property type="entry name" value="Trypsin"/>
    <property type="match status" value="1"/>
</dbReference>
<evidence type="ECO:0000256" key="3">
    <source>
        <dbReference type="SAM" id="SignalP"/>
    </source>
</evidence>
<evidence type="ECO:0000313" key="6">
    <source>
        <dbReference type="Proteomes" id="UP001642540"/>
    </source>
</evidence>
<dbReference type="PROSITE" id="PS00134">
    <property type="entry name" value="TRYPSIN_HIS"/>
    <property type="match status" value="1"/>
</dbReference>
<dbReference type="SUPFAM" id="SSF50494">
    <property type="entry name" value="Trypsin-like serine proteases"/>
    <property type="match status" value="1"/>
</dbReference>
<comment type="similarity">
    <text evidence="2">Belongs to the peptidase S1 family. CLIP subfamily.</text>
</comment>
<evidence type="ECO:0000313" key="5">
    <source>
        <dbReference type="EMBL" id="CAL8136384.1"/>
    </source>
</evidence>
<name>A0ABP1RUU1_9HEXA</name>
<dbReference type="InterPro" id="IPR018114">
    <property type="entry name" value="TRYPSIN_HIS"/>
</dbReference>
<feature type="chain" id="PRO_5047478588" description="Peptidase S1 domain-containing protein" evidence="3">
    <location>
        <begin position="20"/>
        <end position="327"/>
    </location>
</feature>